<dbReference type="Gene3D" id="3.80.10.10">
    <property type="entry name" value="Ribonuclease Inhibitor"/>
    <property type="match status" value="1"/>
</dbReference>
<name>A0A9P5Y5U9_9AGAR</name>
<dbReference type="InterPro" id="IPR032675">
    <property type="entry name" value="LRR_dom_sf"/>
</dbReference>
<proteinExistence type="predicted"/>
<evidence type="ECO:0000313" key="2">
    <source>
        <dbReference type="Proteomes" id="UP000807353"/>
    </source>
</evidence>
<evidence type="ECO:0000313" key="1">
    <source>
        <dbReference type="EMBL" id="KAF9462779.1"/>
    </source>
</evidence>
<dbReference type="AlphaFoldDB" id="A0A9P5Y5U9"/>
<keyword evidence="2" id="KW-1185">Reference proteome</keyword>
<reference evidence="1" key="1">
    <citation type="submission" date="2020-11" db="EMBL/GenBank/DDBJ databases">
        <authorList>
            <consortium name="DOE Joint Genome Institute"/>
            <person name="Ahrendt S."/>
            <person name="Riley R."/>
            <person name="Andreopoulos W."/>
            <person name="Labutti K."/>
            <person name="Pangilinan J."/>
            <person name="Ruiz-Duenas F.J."/>
            <person name="Barrasa J.M."/>
            <person name="Sanchez-Garcia M."/>
            <person name="Camarero S."/>
            <person name="Miyauchi S."/>
            <person name="Serrano A."/>
            <person name="Linde D."/>
            <person name="Babiker R."/>
            <person name="Drula E."/>
            <person name="Ayuso-Fernandez I."/>
            <person name="Pacheco R."/>
            <person name="Padilla G."/>
            <person name="Ferreira P."/>
            <person name="Barriuso J."/>
            <person name="Kellner H."/>
            <person name="Castanera R."/>
            <person name="Alfaro M."/>
            <person name="Ramirez L."/>
            <person name="Pisabarro A.G."/>
            <person name="Kuo A."/>
            <person name="Tritt A."/>
            <person name="Lipzen A."/>
            <person name="He G."/>
            <person name="Yan M."/>
            <person name="Ng V."/>
            <person name="Cullen D."/>
            <person name="Martin F."/>
            <person name="Rosso M.-N."/>
            <person name="Henrissat B."/>
            <person name="Hibbett D."/>
            <person name="Martinez A.T."/>
            <person name="Grigoriev I.V."/>
        </authorList>
    </citation>
    <scope>NUCLEOTIDE SEQUENCE</scope>
    <source>
        <strain evidence="1">CBS 247.69</strain>
    </source>
</reference>
<gene>
    <name evidence="1" type="ORF">BDZ94DRAFT_1322273</name>
</gene>
<dbReference type="OrthoDB" id="3255541at2759"/>
<dbReference type="SUPFAM" id="SSF52047">
    <property type="entry name" value="RNI-like"/>
    <property type="match status" value="1"/>
</dbReference>
<accession>A0A9P5Y5U9</accession>
<protein>
    <recommendedName>
        <fullName evidence="3">F-box domain-containing protein</fullName>
    </recommendedName>
</protein>
<dbReference type="EMBL" id="MU150268">
    <property type="protein sequence ID" value="KAF9462779.1"/>
    <property type="molecule type" value="Genomic_DNA"/>
</dbReference>
<sequence length="534" mass="59771">MANNPPAAKNDSERPPNAMVGSLATNIEIVSLICGFLDTSTLASFARTARIFTEPSLNSLWKEQKDLVPLFQCFPPDLWSRGPTVKKEVNVAWEVLTFRRPLGQNDWPRFNFYAHRIRKLEGVHPSRNQRRCDIHANVIAELMAYRPVRTFFPNLQTIVYSRSWIMDVAATPFGQFLLGPCLTEVNIAVSDLPEHGDQGSSSLEMMCVSLQRLCPNIKSLSFYDLEQAPIRAMPAVYQLIRSQNHLEMLCMKSATPSEELLSHLSKIPVLHTLVFVRIPSTHMQFYTTRDGQFPCLHTFVFEAPNWIHAALVVTAMQRSFRSLSIRTLDTEPVSALGSFVDSLKWHPALKTLVYLNVTARRLHLGTPPDPLQVPHALRVLFFCSTLQQLQLHSPAFQDLDDVWLEGAANAWPALTALTITVAPAQTASRITLKGLVPLIKTCPLLTTLRLPLLAIPVDLKNLDGARNYAVTKLALEHSVITLPGLVFRTLIVMFPNLSGIEYMYTEKDNGLQGQAYIAWKAVDELLRATITGSG</sequence>
<dbReference type="Proteomes" id="UP000807353">
    <property type="component" value="Unassembled WGS sequence"/>
</dbReference>
<comment type="caution">
    <text evidence="1">The sequence shown here is derived from an EMBL/GenBank/DDBJ whole genome shotgun (WGS) entry which is preliminary data.</text>
</comment>
<evidence type="ECO:0008006" key="3">
    <source>
        <dbReference type="Google" id="ProtNLM"/>
    </source>
</evidence>
<organism evidence="1 2">
    <name type="scientific">Collybia nuda</name>
    <dbReference type="NCBI Taxonomy" id="64659"/>
    <lineage>
        <taxon>Eukaryota</taxon>
        <taxon>Fungi</taxon>
        <taxon>Dikarya</taxon>
        <taxon>Basidiomycota</taxon>
        <taxon>Agaricomycotina</taxon>
        <taxon>Agaricomycetes</taxon>
        <taxon>Agaricomycetidae</taxon>
        <taxon>Agaricales</taxon>
        <taxon>Tricholomatineae</taxon>
        <taxon>Clitocybaceae</taxon>
        <taxon>Collybia</taxon>
    </lineage>
</organism>